<evidence type="ECO:0000256" key="7">
    <source>
        <dbReference type="ARBA" id="ARBA00023310"/>
    </source>
</evidence>
<keyword evidence="4 8" id="KW-0406">Ion transport</keyword>
<comment type="function">
    <text evidence="8">This protein is part of the stalk that links CF(0) to CF(1). It either transmits conformational changes from CF(0) to CF(1) or is implicated in proton conduction.</text>
</comment>
<dbReference type="PROSITE" id="PS00389">
    <property type="entry name" value="ATPASE_DELTA"/>
    <property type="match status" value="1"/>
</dbReference>
<dbReference type="InterPro" id="IPR000711">
    <property type="entry name" value="ATPase_OSCP/dsu"/>
</dbReference>
<evidence type="ECO:0000256" key="6">
    <source>
        <dbReference type="ARBA" id="ARBA00023196"/>
    </source>
</evidence>
<keyword evidence="6 8" id="KW-0139">CF(1)</keyword>
<dbReference type="HAMAP" id="MF_01416">
    <property type="entry name" value="ATP_synth_delta_bact"/>
    <property type="match status" value="1"/>
</dbReference>
<dbReference type="RefSeq" id="WP_148810391.1">
    <property type="nucleotide sequence ID" value="NZ_CP042243.1"/>
</dbReference>
<dbReference type="NCBIfam" id="NF004402">
    <property type="entry name" value="PRK05758.2-2"/>
    <property type="match status" value="1"/>
</dbReference>
<keyword evidence="7 8" id="KW-0066">ATP synthesis</keyword>
<dbReference type="InterPro" id="IPR026015">
    <property type="entry name" value="ATP_synth_OSCP/delta_N_sf"/>
</dbReference>
<dbReference type="Proteomes" id="UP000324646">
    <property type="component" value="Chromosome"/>
</dbReference>
<organism evidence="9 10">
    <name type="scientific">Crassaminicella thermophila</name>
    <dbReference type="NCBI Taxonomy" id="2599308"/>
    <lineage>
        <taxon>Bacteria</taxon>
        <taxon>Bacillati</taxon>
        <taxon>Bacillota</taxon>
        <taxon>Clostridia</taxon>
        <taxon>Eubacteriales</taxon>
        <taxon>Clostridiaceae</taxon>
        <taxon>Crassaminicella</taxon>
    </lineage>
</organism>
<dbReference type="GO" id="GO:0046933">
    <property type="term" value="F:proton-transporting ATP synthase activity, rotational mechanism"/>
    <property type="evidence" value="ECO:0007669"/>
    <property type="project" value="UniProtKB-UniRule"/>
</dbReference>
<evidence type="ECO:0000256" key="4">
    <source>
        <dbReference type="ARBA" id="ARBA00023065"/>
    </source>
</evidence>
<protein>
    <recommendedName>
        <fullName evidence="8">ATP synthase subunit delta</fullName>
    </recommendedName>
    <alternativeName>
        <fullName evidence="8">ATP synthase F(1) sector subunit delta</fullName>
    </alternativeName>
    <alternativeName>
        <fullName evidence="8">F-type ATPase subunit delta</fullName>
        <shortName evidence="8">F-ATPase subunit delta</shortName>
    </alternativeName>
</protein>
<evidence type="ECO:0000313" key="10">
    <source>
        <dbReference type="Proteomes" id="UP000324646"/>
    </source>
</evidence>
<dbReference type="GO" id="GO:0045259">
    <property type="term" value="C:proton-transporting ATP synthase complex"/>
    <property type="evidence" value="ECO:0007669"/>
    <property type="project" value="UniProtKB-KW"/>
</dbReference>
<proteinExistence type="inferred from homology"/>
<dbReference type="NCBIfam" id="NF009975">
    <property type="entry name" value="PRK13436.1"/>
    <property type="match status" value="1"/>
</dbReference>
<accession>A0A5C0SJV1</accession>
<dbReference type="OrthoDB" id="9802471at2"/>
<comment type="similarity">
    <text evidence="8">Belongs to the ATPase delta chain family.</text>
</comment>
<evidence type="ECO:0000256" key="3">
    <source>
        <dbReference type="ARBA" id="ARBA00022781"/>
    </source>
</evidence>
<dbReference type="KEGG" id="crs:FQB35_13585"/>
<evidence type="ECO:0000256" key="2">
    <source>
        <dbReference type="ARBA" id="ARBA00022448"/>
    </source>
</evidence>
<keyword evidence="8" id="KW-1003">Cell membrane</keyword>
<dbReference type="PANTHER" id="PTHR11910">
    <property type="entry name" value="ATP SYNTHASE DELTA CHAIN"/>
    <property type="match status" value="1"/>
</dbReference>
<keyword evidence="2 8" id="KW-0813">Transport</keyword>
<dbReference type="NCBIfam" id="NF004403">
    <property type="entry name" value="PRK05758.2-4"/>
    <property type="match status" value="1"/>
</dbReference>
<evidence type="ECO:0000256" key="1">
    <source>
        <dbReference type="ARBA" id="ARBA00004370"/>
    </source>
</evidence>
<sequence length="180" mass="20628">MAELVAKTYAQALFEVAVEGNQLEKIKEELTFVLETFKKYPEFYQLYNTPQINKEEKKKVIEEVFKDKVSIELMNFLKILIDKRRTKAFEGIVNKYGRLANDHNNIVEGTVVTVVPLKDEDKLKIENKLSAMTGKKIKLKNEIDPSIIGGILVRIGDKVIDGTIQNRLNELQKSFAEIIV</sequence>
<gene>
    <name evidence="8" type="primary">atpH</name>
    <name evidence="9" type="ORF">FQB35_13585</name>
</gene>
<keyword evidence="3 8" id="KW-0375">Hydrogen ion transport</keyword>
<reference evidence="9 10" key="1">
    <citation type="submission" date="2019-07" db="EMBL/GenBank/DDBJ databases">
        <title>Complete genome of Crassaminicella thermophila SY095.</title>
        <authorList>
            <person name="Li X."/>
        </authorList>
    </citation>
    <scope>NUCLEOTIDE SEQUENCE [LARGE SCALE GENOMIC DNA]</scope>
    <source>
        <strain evidence="9 10">SY095</strain>
    </source>
</reference>
<dbReference type="GO" id="GO:0005886">
    <property type="term" value="C:plasma membrane"/>
    <property type="evidence" value="ECO:0007669"/>
    <property type="project" value="UniProtKB-SubCell"/>
</dbReference>
<keyword evidence="10" id="KW-1185">Reference proteome</keyword>
<dbReference type="InterPro" id="IPR020781">
    <property type="entry name" value="ATPase_OSCP/d_CS"/>
</dbReference>
<dbReference type="Pfam" id="PF00213">
    <property type="entry name" value="OSCP"/>
    <property type="match status" value="1"/>
</dbReference>
<dbReference type="SUPFAM" id="SSF47928">
    <property type="entry name" value="N-terminal domain of the delta subunit of the F1F0-ATP synthase"/>
    <property type="match status" value="1"/>
</dbReference>
<evidence type="ECO:0000313" key="9">
    <source>
        <dbReference type="EMBL" id="QEK13219.1"/>
    </source>
</evidence>
<evidence type="ECO:0000256" key="8">
    <source>
        <dbReference type="HAMAP-Rule" id="MF_01416"/>
    </source>
</evidence>
<dbReference type="Gene3D" id="1.10.520.20">
    <property type="entry name" value="N-terminal domain of the delta subunit of the F1F0-ATP synthase"/>
    <property type="match status" value="1"/>
</dbReference>
<dbReference type="NCBIfam" id="TIGR01145">
    <property type="entry name" value="ATP_synt_delta"/>
    <property type="match status" value="1"/>
</dbReference>
<name>A0A5C0SJV1_CRATE</name>
<dbReference type="AlphaFoldDB" id="A0A5C0SJV1"/>
<comment type="subcellular location">
    <subcellularLocation>
        <location evidence="8">Cell membrane</location>
        <topology evidence="8">Peripheral membrane protein</topology>
    </subcellularLocation>
    <subcellularLocation>
        <location evidence="1">Membrane</location>
    </subcellularLocation>
</comment>
<dbReference type="PRINTS" id="PR00125">
    <property type="entry name" value="ATPASEDELTA"/>
</dbReference>
<evidence type="ECO:0000256" key="5">
    <source>
        <dbReference type="ARBA" id="ARBA00023136"/>
    </source>
</evidence>
<keyword evidence="5 8" id="KW-0472">Membrane</keyword>
<dbReference type="EMBL" id="CP042243">
    <property type="protein sequence ID" value="QEK13219.1"/>
    <property type="molecule type" value="Genomic_DNA"/>
</dbReference>
<comment type="function">
    <text evidence="8">F(1)F(0) ATP synthase produces ATP from ADP in the presence of a proton or sodium gradient. F-type ATPases consist of two structural domains, F(1) containing the extramembraneous catalytic core and F(0) containing the membrane proton channel, linked together by a central stalk and a peripheral stalk. During catalysis, ATP synthesis in the catalytic domain of F(1) is coupled via a rotary mechanism of the central stalk subunits to proton translocation.</text>
</comment>